<feature type="transmembrane region" description="Helical" evidence="1">
    <location>
        <begin position="123"/>
        <end position="143"/>
    </location>
</feature>
<dbReference type="AlphaFoldDB" id="A0A512DF67"/>
<organism evidence="2 3">
    <name type="scientific">Cellulomonas aerilata</name>
    <dbReference type="NCBI Taxonomy" id="515326"/>
    <lineage>
        <taxon>Bacteria</taxon>
        <taxon>Bacillati</taxon>
        <taxon>Actinomycetota</taxon>
        <taxon>Actinomycetes</taxon>
        <taxon>Micrococcales</taxon>
        <taxon>Cellulomonadaceae</taxon>
        <taxon>Cellulomonas</taxon>
    </lineage>
</organism>
<protein>
    <submittedName>
        <fullName evidence="2">Uncharacterized protein</fullName>
    </submittedName>
</protein>
<accession>A0A512DF67</accession>
<feature type="transmembrane region" description="Helical" evidence="1">
    <location>
        <begin position="344"/>
        <end position="365"/>
    </location>
</feature>
<feature type="transmembrane region" description="Helical" evidence="1">
    <location>
        <begin position="99"/>
        <end position="117"/>
    </location>
</feature>
<keyword evidence="1" id="KW-0472">Membrane</keyword>
<sequence>MDIDTRPRPLPTHRPHHHPRTVAAAAAWSAGCAALALWWLVRPGDYVLDDGISPTPSSPLALVEPRPAAAALLVLGLLGVPLAIALGRLRAGDRARGPLLAAGGVVTIVLGVLVPDVQLLSFLGYAMALAGPPVLVVLLAVGARRSPRNLLALAAVGAAITIGVLAGEIGSPTVEMLRGIRGGLERVGPRPLVLAVMLLGGVLFGALILAAARRGAAVGPIAPDPWQRRGRVATWVAAACPLPYVLVRMTWLTPWPLGAPGGVEALDGGIRVFGLLLGLAALGGSVLTVGLISRWGEVFPRWIPGLRGRPVPVAAAVVPAGIVSAVLCAASVSLVMMSLQGSPWLVLLIPAPVWGPALGIAALAYHRRRTAGAPGPASAADPLAAR</sequence>
<evidence type="ECO:0000313" key="3">
    <source>
        <dbReference type="Proteomes" id="UP000321181"/>
    </source>
</evidence>
<dbReference type="RefSeq" id="WP_146905245.1">
    <property type="nucleotide sequence ID" value="NZ_BAAARM010000004.1"/>
</dbReference>
<evidence type="ECO:0000313" key="2">
    <source>
        <dbReference type="EMBL" id="GEO34870.1"/>
    </source>
</evidence>
<dbReference type="OrthoDB" id="2717873at2"/>
<dbReference type="EMBL" id="BJYY01000016">
    <property type="protein sequence ID" value="GEO34870.1"/>
    <property type="molecule type" value="Genomic_DNA"/>
</dbReference>
<dbReference type="PROSITE" id="PS51257">
    <property type="entry name" value="PROKAR_LIPOPROTEIN"/>
    <property type="match status" value="1"/>
</dbReference>
<keyword evidence="1" id="KW-1133">Transmembrane helix</keyword>
<feature type="transmembrane region" description="Helical" evidence="1">
    <location>
        <begin position="68"/>
        <end position="87"/>
    </location>
</feature>
<keyword evidence="3" id="KW-1185">Reference proteome</keyword>
<feature type="transmembrane region" description="Helical" evidence="1">
    <location>
        <begin position="272"/>
        <end position="292"/>
    </location>
</feature>
<keyword evidence="1" id="KW-0812">Transmembrane</keyword>
<gene>
    <name evidence="2" type="ORF">CAE01nite_25950</name>
</gene>
<feature type="transmembrane region" description="Helical" evidence="1">
    <location>
        <begin position="191"/>
        <end position="212"/>
    </location>
</feature>
<comment type="caution">
    <text evidence="2">The sequence shown here is derived from an EMBL/GenBank/DDBJ whole genome shotgun (WGS) entry which is preliminary data.</text>
</comment>
<feature type="transmembrane region" description="Helical" evidence="1">
    <location>
        <begin position="313"/>
        <end position="338"/>
    </location>
</feature>
<proteinExistence type="predicted"/>
<name>A0A512DF67_9CELL</name>
<feature type="transmembrane region" description="Helical" evidence="1">
    <location>
        <begin position="21"/>
        <end position="41"/>
    </location>
</feature>
<reference evidence="2 3" key="1">
    <citation type="submission" date="2019-07" db="EMBL/GenBank/DDBJ databases">
        <title>Whole genome shotgun sequence of Cellulomonas aerilata NBRC 106308.</title>
        <authorList>
            <person name="Hosoyama A."/>
            <person name="Uohara A."/>
            <person name="Ohji S."/>
            <person name="Ichikawa N."/>
        </authorList>
    </citation>
    <scope>NUCLEOTIDE SEQUENCE [LARGE SCALE GENOMIC DNA]</scope>
    <source>
        <strain evidence="2 3">NBRC 106308</strain>
    </source>
</reference>
<dbReference type="Proteomes" id="UP000321181">
    <property type="component" value="Unassembled WGS sequence"/>
</dbReference>
<feature type="transmembrane region" description="Helical" evidence="1">
    <location>
        <begin position="150"/>
        <end position="171"/>
    </location>
</feature>
<evidence type="ECO:0000256" key="1">
    <source>
        <dbReference type="SAM" id="Phobius"/>
    </source>
</evidence>
<feature type="transmembrane region" description="Helical" evidence="1">
    <location>
        <begin position="232"/>
        <end position="252"/>
    </location>
</feature>